<dbReference type="OrthoDB" id="343623at2759"/>
<evidence type="ECO:0000256" key="5">
    <source>
        <dbReference type="ARBA" id="ARBA00023242"/>
    </source>
</evidence>
<keyword evidence="10" id="KW-1185">Reference proteome</keyword>
<dbReference type="PANTHER" id="PTHR12087">
    <property type="entry name" value="ORIGIN RECOGNITION COMPLEX SUBUNIT 4"/>
    <property type="match status" value="1"/>
</dbReference>
<dbReference type="InterPro" id="IPR027417">
    <property type="entry name" value="P-loop_NTPase"/>
</dbReference>
<dbReference type="Pfam" id="PF14629">
    <property type="entry name" value="ORC4_C"/>
    <property type="match status" value="1"/>
</dbReference>
<evidence type="ECO:0000313" key="9">
    <source>
        <dbReference type="EMBL" id="KDQ07411.1"/>
    </source>
</evidence>
<keyword evidence="3" id="KW-0235">DNA replication</keyword>
<dbReference type="Proteomes" id="UP000027195">
    <property type="component" value="Unassembled WGS sequence"/>
</dbReference>
<feature type="region of interest" description="Disordered" evidence="6">
    <location>
        <begin position="1"/>
        <end position="53"/>
    </location>
</feature>
<comment type="subcellular location">
    <subcellularLocation>
        <location evidence="1">Nucleus</location>
    </subcellularLocation>
</comment>
<evidence type="ECO:0000259" key="7">
    <source>
        <dbReference type="Pfam" id="PF13191"/>
    </source>
</evidence>
<feature type="compositionally biased region" description="Low complexity" evidence="6">
    <location>
        <begin position="39"/>
        <end position="53"/>
    </location>
</feature>
<evidence type="ECO:0000256" key="1">
    <source>
        <dbReference type="ARBA" id="ARBA00004123"/>
    </source>
</evidence>
<keyword evidence="5" id="KW-0539">Nucleus</keyword>
<keyword evidence="4" id="KW-0238">DNA-binding</keyword>
<feature type="compositionally biased region" description="Low complexity" evidence="6">
    <location>
        <begin position="83"/>
        <end position="94"/>
    </location>
</feature>
<evidence type="ECO:0000256" key="4">
    <source>
        <dbReference type="ARBA" id="ARBA00023125"/>
    </source>
</evidence>
<evidence type="ECO:0000259" key="8">
    <source>
        <dbReference type="Pfam" id="PF14629"/>
    </source>
</evidence>
<evidence type="ECO:0000256" key="3">
    <source>
        <dbReference type="ARBA" id="ARBA00022705"/>
    </source>
</evidence>
<dbReference type="GO" id="GO:0003688">
    <property type="term" value="F:DNA replication origin binding"/>
    <property type="evidence" value="ECO:0007669"/>
    <property type="project" value="TreeGrafter"/>
</dbReference>
<dbReference type="SUPFAM" id="SSF52540">
    <property type="entry name" value="P-loop containing nucleoside triphosphate hydrolases"/>
    <property type="match status" value="1"/>
</dbReference>
<evidence type="ECO:0000313" key="10">
    <source>
        <dbReference type="Proteomes" id="UP000027195"/>
    </source>
</evidence>
<gene>
    <name evidence="9" type="ORF">BOTBODRAFT_38820</name>
</gene>
<dbReference type="Gene3D" id="3.40.50.300">
    <property type="entry name" value="P-loop containing nucleotide triphosphate hydrolases"/>
    <property type="match status" value="1"/>
</dbReference>
<evidence type="ECO:0000256" key="6">
    <source>
        <dbReference type="SAM" id="MobiDB-lite"/>
    </source>
</evidence>
<dbReference type="GO" id="GO:0006270">
    <property type="term" value="P:DNA replication initiation"/>
    <property type="evidence" value="ECO:0007669"/>
    <property type="project" value="TreeGrafter"/>
</dbReference>
<dbReference type="HOGENOM" id="CLU_007115_5_0_1"/>
<dbReference type="InterPro" id="IPR041664">
    <property type="entry name" value="AAA_16"/>
</dbReference>
<feature type="domain" description="Orc1-like AAA ATPase" evidence="7">
    <location>
        <begin position="180"/>
        <end position="344"/>
    </location>
</feature>
<dbReference type="GO" id="GO:0005664">
    <property type="term" value="C:nuclear origin of replication recognition complex"/>
    <property type="evidence" value="ECO:0007669"/>
    <property type="project" value="TreeGrafter"/>
</dbReference>
<dbReference type="PANTHER" id="PTHR12087:SF0">
    <property type="entry name" value="ORIGIN RECOGNITION COMPLEX SUBUNIT 4"/>
    <property type="match status" value="1"/>
</dbReference>
<dbReference type="STRING" id="930990.A0A067M769"/>
<organism evidence="9 10">
    <name type="scientific">Botryobasidium botryosum (strain FD-172 SS1)</name>
    <dbReference type="NCBI Taxonomy" id="930990"/>
    <lineage>
        <taxon>Eukaryota</taxon>
        <taxon>Fungi</taxon>
        <taxon>Dikarya</taxon>
        <taxon>Basidiomycota</taxon>
        <taxon>Agaricomycotina</taxon>
        <taxon>Agaricomycetes</taxon>
        <taxon>Cantharellales</taxon>
        <taxon>Botryobasidiaceae</taxon>
        <taxon>Botryobasidium</taxon>
    </lineage>
</organism>
<dbReference type="Pfam" id="PF13191">
    <property type="entry name" value="AAA_16"/>
    <property type="match status" value="1"/>
</dbReference>
<dbReference type="InterPro" id="IPR032705">
    <property type="entry name" value="ORC4_C"/>
</dbReference>
<dbReference type="AlphaFoldDB" id="A0A067M769"/>
<feature type="domain" description="Origin recognition complex subunit 4 C-terminal" evidence="8">
    <location>
        <begin position="396"/>
        <end position="595"/>
    </location>
</feature>
<proteinExistence type="inferred from homology"/>
<protein>
    <submittedName>
        <fullName evidence="9">Uncharacterized protein</fullName>
    </submittedName>
</protein>
<name>A0A067M769_BOTB1</name>
<reference evidence="10" key="1">
    <citation type="journal article" date="2014" name="Proc. Natl. Acad. Sci. U.S.A.">
        <title>Extensive sampling of basidiomycete genomes demonstrates inadequacy of the white-rot/brown-rot paradigm for wood decay fungi.</title>
        <authorList>
            <person name="Riley R."/>
            <person name="Salamov A.A."/>
            <person name="Brown D.W."/>
            <person name="Nagy L.G."/>
            <person name="Floudas D."/>
            <person name="Held B.W."/>
            <person name="Levasseur A."/>
            <person name="Lombard V."/>
            <person name="Morin E."/>
            <person name="Otillar R."/>
            <person name="Lindquist E.A."/>
            <person name="Sun H."/>
            <person name="LaButti K.M."/>
            <person name="Schmutz J."/>
            <person name="Jabbour D."/>
            <person name="Luo H."/>
            <person name="Baker S.E."/>
            <person name="Pisabarro A.G."/>
            <person name="Walton J.D."/>
            <person name="Blanchette R.A."/>
            <person name="Henrissat B."/>
            <person name="Martin F."/>
            <person name="Cullen D."/>
            <person name="Hibbett D.S."/>
            <person name="Grigoriev I.V."/>
        </authorList>
    </citation>
    <scope>NUCLEOTIDE SEQUENCE [LARGE SCALE GENOMIC DNA]</scope>
    <source>
        <strain evidence="10">FD-172 SS1</strain>
    </source>
</reference>
<evidence type="ECO:0000256" key="2">
    <source>
        <dbReference type="ARBA" id="ARBA00005334"/>
    </source>
</evidence>
<dbReference type="EMBL" id="KL198107">
    <property type="protein sequence ID" value="KDQ07411.1"/>
    <property type="molecule type" value="Genomic_DNA"/>
</dbReference>
<sequence length="613" mass="66403">MPPKRRASPTMQGGPTPVKRRIAVDKTPTKSMPKPANGVVSASASKKVAASAASIRAARRKLASLEVHDRDASDDGLNVVKSPARPAAATTPTPTRHPPVPRKAAPPKPVPRAEDYVQAYPDEPEAQPAPSTSTNPSVQSSVLLPRTLPSTLHPFLQAQRRAILRALAHPPLHSPESQKAIGQLQELLVGTIERGEGNSCLVLGPKGSGKSRAVEEALSSLASTSYGPKQLPIVIRLSANAQLNDKLAMREIGRQLVRQTGSCGFIVPDDDEEAEVEAPVQAEDEEDEPVAPSFALPSQAHIPTLIATLSTLPRPAIIILESFDLFATHARQALLYCLLDAVQSCRAGTGTSGIAVLGVTTRVDCLNLLEKRVKSRFSHRIVRVPAPNALSDFTALAKTLLTTPIEQKGSAQSAKWTRMWGESIDKLFADRTCIKVIKETFEVVKDVGLLCRILTTPILDLTPTSPWLTPAQFASSAETQRCTSKFPFLRDLSYPCLALLIAAHHASSAGHETITFEMLHDAFSRAVSESAGINVSVDGAGVGMHRVKREVMLRSFEQLVASHVFQPTAAHSAVVAKQYVKYRCVPERDEIKNAIERAGYTMLKRWFTRWGQK</sequence>
<comment type="similarity">
    <text evidence="2">Belongs to the ORC4 family.</text>
</comment>
<dbReference type="InParanoid" id="A0A067M769"/>
<dbReference type="InterPro" id="IPR016527">
    <property type="entry name" value="ORC4"/>
</dbReference>
<feature type="region of interest" description="Disordered" evidence="6">
    <location>
        <begin position="65"/>
        <end position="112"/>
    </location>
</feature>
<accession>A0A067M769</accession>